<evidence type="ECO:0000259" key="2">
    <source>
        <dbReference type="Pfam" id="PF07596"/>
    </source>
</evidence>
<keyword evidence="1" id="KW-0812">Transmembrane</keyword>
<dbReference type="EMBL" id="JAJKFT010000002">
    <property type="protein sequence ID" value="MCC9627470.1"/>
    <property type="molecule type" value="Genomic_DNA"/>
</dbReference>
<comment type="caution">
    <text evidence="3">The sequence shown here is derived from an EMBL/GenBank/DDBJ whole genome shotgun (WGS) entry which is preliminary data.</text>
</comment>
<evidence type="ECO:0000313" key="4">
    <source>
        <dbReference type="Proteomes" id="UP001139103"/>
    </source>
</evidence>
<dbReference type="PANTHER" id="PTHR30093">
    <property type="entry name" value="GENERAL SECRETION PATHWAY PROTEIN G"/>
    <property type="match status" value="1"/>
</dbReference>
<name>A0A9X1MJH6_9BACT</name>
<dbReference type="Proteomes" id="UP001139103">
    <property type="component" value="Unassembled WGS sequence"/>
</dbReference>
<reference evidence="3" key="1">
    <citation type="submission" date="2021-11" db="EMBL/GenBank/DDBJ databases">
        <title>Genome sequence.</title>
        <authorList>
            <person name="Sun Q."/>
        </authorList>
    </citation>
    <scope>NUCLEOTIDE SEQUENCE</scope>
    <source>
        <strain evidence="3">JC732</strain>
    </source>
</reference>
<dbReference type="Gene3D" id="3.30.700.10">
    <property type="entry name" value="Glycoprotein, Type 4 Pilin"/>
    <property type="match status" value="1"/>
</dbReference>
<protein>
    <submittedName>
        <fullName evidence="3">DUF1559 domain-containing protein</fullName>
    </submittedName>
</protein>
<organism evidence="3 4">
    <name type="scientific">Blastopirellula sediminis</name>
    <dbReference type="NCBI Taxonomy" id="2894196"/>
    <lineage>
        <taxon>Bacteria</taxon>
        <taxon>Pseudomonadati</taxon>
        <taxon>Planctomycetota</taxon>
        <taxon>Planctomycetia</taxon>
        <taxon>Pirellulales</taxon>
        <taxon>Pirellulaceae</taxon>
        <taxon>Blastopirellula</taxon>
    </lineage>
</organism>
<dbReference type="RefSeq" id="WP_230215859.1">
    <property type="nucleotide sequence ID" value="NZ_JAJKFT010000002.1"/>
</dbReference>
<dbReference type="InterPro" id="IPR012902">
    <property type="entry name" value="N_methyl_site"/>
</dbReference>
<gene>
    <name evidence="3" type="ORF">LOC68_03600</name>
</gene>
<feature type="transmembrane region" description="Helical" evidence="1">
    <location>
        <begin position="12"/>
        <end position="34"/>
    </location>
</feature>
<feature type="domain" description="DUF1559" evidence="2">
    <location>
        <begin position="35"/>
        <end position="280"/>
    </location>
</feature>
<dbReference type="InterPro" id="IPR027558">
    <property type="entry name" value="Pre_pil_HX9DG_C"/>
</dbReference>
<dbReference type="NCBIfam" id="TIGR04294">
    <property type="entry name" value="pre_pil_HX9DG"/>
    <property type="match status" value="1"/>
</dbReference>
<keyword evidence="4" id="KW-1185">Reference proteome</keyword>
<dbReference type="InterPro" id="IPR011453">
    <property type="entry name" value="DUF1559"/>
</dbReference>
<dbReference type="AlphaFoldDB" id="A0A9X1MJH6"/>
<accession>A0A9X1MJH6</accession>
<dbReference type="NCBIfam" id="TIGR02532">
    <property type="entry name" value="IV_pilin_GFxxxE"/>
    <property type="match status" value="1"/>
</dbReference>
<evidence type="ECO:0000313" key="3">
    <source>
        <dbReference type="EMBL" id="MCC9627470.1"/>
    </source>
</evidence>
<keyword evidence="1" id="KW-0472">Membrane</keyword>
<sequence>MSRPVRTRPAFTLVELLVVIAIIGVLIALLLPAVQQAREAARRMACTNNLKQLALATHNYHDTHGSFPSGWVKVTGSQFVNGNYWGWGTFLLPFIEQTAIHDQIDFGWQWVSAPSGGNPNGLIPRIPINGFVCPTDVIGPINTKMGNSGTSNYIASFGNKPMSAVYYRTSANRGMFTGDSAVKFRDVVDGTSNTILFGERSGTTVGSISYNAGLWVGYRNGEGSGGQPYSCIGRGPGSATDVTSGINSTNNWALAYSLHPGGANFAKADGSVSFYAETINLSAYQYLIQRDDGQVIPNE</sequence>
<evidence type="ECO:0000256" key="1">
    <source>
        <dbReference type="SAM" id="Phobius"/>
    </source>
</evidence>
<dbReference type="InterPro" id="IPR045584">
    <property type="entry name" value="Pilin-like"/>
</dbReference>
<dbReference type="Pfam" id="PF07596">
    <property type="entry name" value="SBP_bac_10"/>
    <property type="match status" value="1"/>
</dbReference>
<keyword evidence="1" id="KW-1133">Transmembrane helix</keyword>
<dbReference type="SUPFAM" id="SSF54523">
    <property type="entry name" value="Pili subunits"/>
    <property type="match status" value="1"/>
</dbReference>
<dbReference type="Pfam" id="PF07963">
    <property type="entry name" value="N_methyl"/>
    <property type="match status" value="1"/>
</dbReference>
<proteinExistence type="predicted"/>
<dbReference type="PANTHER" id="PTHR30093:SF2">
    <property type="entry name" value="TYPE II SECRETION SYSTEM PROTEIN H"/>
    <property type="match status" value="1"/>
</dbReference>